<sequence>MDRPADHRRRPVPQSRRQRGAASMTHVAGRHSEHYRVRDEELLVGLRRELFGPAEDAAPEDRDEVLTQDAPIDRYLTGVLYPRASKERKVEIAAEQDGLDVPPVLPREDVEEPGSAQEITASGDRRPSTMGLTFAVDPTISDTIVVSASAAVYEPTDAEGKPVEARRAEARTTSEQRERWRRRVLEIPDRSIAVKAPAPVALIELVPGKVALHVIVRRPDRATGTVTITVTLINIQKVGEWDLQDAFSLFQCGLTVRAANGSTAFVERPAPSAAHDPEIATSRLLHRHAPTFAVGHGCAATWDWRPSPIGVTDTEKAGVPEVRSDFMPSVEVLLTDSNPDIDDSTLSMLGLAEKPDAEVLTALEGLATGYEHWIARKQNEANALAGGAHGDPARIQVKACREALGRIREGIKLLREKPDLMQAFRLANRAMADQRARSAWVKGGRVGTPDPAAGKWRPFQIAFVLLCLAGIDDPEHDDRKISDLLWFPTGGGKTEAYLGLIALTSFLRRIRNGVDGGGVTVIMRYTLRLLTLQQFERAAILLCAMENMRRRTPELGREEFSVGMWVGRSATPNTLAEAGVKLDELRANLDKRLATENPVQLHACPWCGTRLDARDYEADEDAKRMYVRCPGRDCDFADGLPVHLIDEAVYDARPTLVIATVDKFASMPWRPATSALFNLDDPDDGTPPPELIVQDELHLISGPLGTLTGLYETAVDALAGHPKVIASTATIRRAADQGRHLFARGVRQFPPAGLDSRDSWFAVETPREDKASRRYVGLLAPGTSQSTLLIRTYATLLHRAMQAETKDEVRDAYWSLVGYFNSLRLLSAAELQVHDDVVAYLELLAEREGVPVRSVANYSELTSRIDASEIPTRLKGIEKRLPDQDTVDVLLATNMIAVGVDVDRLGLMAVMGQPQTTAEYIQATSRVGRAHPGLVAVMLNSTRARDRSHYENFQHFHSALYREVESTSVTPFSARARERGLHAVIVALARILIPAARPNEGAGKVESYVDVLQSRVKPLLMDRVRAVTEAEAEAVSSDFEKFVEWWRKEASNSNRLLFEPQRGNRAPSLLKAFDDESEGAEAWPTLWSLRDVDAESALFMEGTR</sequence>
<evidence type="ECO:0000256" key="1">
    <source>
        <dbReference type="SAM" id="MobiDB-lite"/>
    </source>
</evidence>
<evidence type="ECO:0000313" key="4">
    <source>
        <dbReference type="Proteomes" id="UP000003824"/>
    </source>
</evidence>
<protein>
    <submittedName>
        <fullName evidence="3">Helicase domain-containing protein</fullName>
    </submittedName>
</protein>
<dbReference type="SMART" id="SM00490">
    <property type="entry name" value="HELICc"/>
    <property type="match status" value="1"/>
</dbReference>
<feature type="region of interest" description="Disordered" evidence="1">
    <location>
        <begin position="93"/>
        <end position="129"/>
    </location>
</feature>
<dbReference type="PROSITE" id="PS51194">
    <property type="entry name" value="HELICASE_CTER"/>
    <property type="match status" value="1"/>
</dbReference>
<gene>
    <name evidence="3" type="ORF">SSFG_04502</name>
</gene>
<dbReference type="Pfam" id="PF00271">
    <property type="entry name" value="Helicase_C"/>
    <property type="match status" value="1"/>
</dbReference>
<keyword evidence="3" id="KW-0067">ATP-binding</keyword>
<dbReference type="GO" id="GO:0004386">
    <property type="term" value="F:helicase activity"/>
    <property type="evidence" value="ECO:0007669"/>
    <property type="project" value="UniProtKB-KW"/>
</dbReference>
<feature type="region of interest" description="Disordered" evidence="1">
    <location>
        <begin position="1"/>
        <end position="34"/>
    </location>
</feature>
<organism evidence="3 4">
    <name type="scientific">Streptomyces viridosporus (strain ATCC 14672 / DSM 40746 / JCM 4963 / KCTC 9882 / NRRL B-12104 / FH 1290)</name>
    <name type="common">Streptomyces ghanaensis</name>
    <dbReference type="NCBI Taxonomy" id="566461"/>
    <lineage>
        <taxon>Bacteria</taxon>
        <taxon>Bacillati</taxon>
        <taxon>Actinomycetota</taxon>
        <taxon>Actinomycetes</taxon>
        <taxon>Kitasatosporales</taxon>
        <taxon>Streptomycetaceae</taxon>
        <taxon>Streptomyces</taxon>
    </lineage>
</organism>
<name>D6A0M8_STRV1</name>
<keyword evidence="3" id="KW-0347">Helicase</keyword>
<dbReference type="EMBL" id="DS999641">
    <property type="protein sequence ID" value="EFE69260.2"/>
    <property type="molecule type" value="Genomic_DNA"/>
</dbReference>
<dbReference type="AlphaFoldDB" id="D6A0M8"/>
<accession>D6A0M8</accession>
<proteinExistence type="predicted"/>
<dbReference type="CDD" id="cd18785">
    <property type="entry name" value="SF2_C"/>
    <property type="match status" value="1"/>
</dbReference>
<keyword evidence="3" id="KW-0547">Nucleotide-binding</keyword>
<dbReference type="eggNOG" id="COG1061">
    <property type="taxonomic scope" value="Bacteria"/>
</dbReference>
<dbReference type="InterPro" id="IPR027417">
    <property type="entry name" value="P-loop_NTPase"/>
</dbReference>
<keyword evidence="3" id="KW-0378">Hydrolase</keyword>
<dbReference type="SUPFAM" id="SSF52540">
    <property type="entry name" value="P-loop containing nucleoside triphosphate hydrolases"/>
    <property type="match status" value="1"/>
</dbReference>
<reference evidence="4" key="1">
    <citation type="submission" date="2008-12" db="EMBL/GenBank/DDBJ databases">
        <title>Annotation of Streptomyces ghanaensis ATCC 14672.</title>
        <authorList>
            <consortium name="The Broad Institute Genome Sequencing Platform"/>
            <consortium name="Broad Institute Microbial Sequencing Center"/>
            <person name="Fischbach M."/>
            <person name="Ward D."/>
            <person name="Young S."/>
            <person name="Kodira C.D."/>
            <person name="Zeng Q."/>
            <person name="Koehrsen M."/>
            <person name="Godfrey P."/>
            <person name="Alvarado L."/>
            <person name="Berlin A.M."/>
            <person name="Borenstein D."/>
            <person name="Chen Z."/>
            <person name="Engels R."/>
            <person name="Freedman E."/>
            <person name="Gellesch M."/>
            <person name="Goldberg J."/>
            <person name="Griggs A."/>
            <person name="Gujja S."/>
            <person name="Heiman D.I."/>
            <person name="Hepburn T.A."/>
            <person name="Howarth C."/>
            <person name="Jen D."/>
            <person name="Larson L."/>
            <person name="Lewis B."/>
            <person name="Mehta T."/>
            <person name="Park D."/>
            <person name="Pearson M."/>
            <person name="Roberts A."/>
            <person name="Saif S."/>
            <person name="Shea T.D."/>
            <person name="Shenoy N."/>
            <person name="Sisk P."/>
            <person name="Stolte C."/>
            <person name="Sykes S.N."/>
            <person name="Walk T."/>
            <person name="White J."/>
            <person name="Yandava C."/>
            <person name="Straight P."/>
            <person name="Clardy J."/>
            <person name="Hung D."/>
            <person name="Kolter R."/>
            <person name="Mekalanos J."/>
            <person name="Walker S."/>
            <person name="Walsh C.T."/>
            <person name="Wieland B.L.C."/>
            <person name="Ilzarbe M."/>
            <person name="Galagan J."/>
            <person name="Nusbaum C."/>
            <person name="Birren B."/>
        </authorList>
    </citation>
    <scope>NUCLEOTIDE SEQUENCE [LARGE SCALE GENOMIC DNA]</scope>
    <source>
        <strain evidence="4">ATCC 14672 / DSM 40746 / JCM 4963 / KCTC 9882 / NRRL B-12104 / FH 1290</strain>
    </source>
</reference>
<dbReference type="Gene3D" id="3.40.50.300">
    <property type="entry name" value="P-loop containing nucleotide triphosphate hydrolases"/>
    <property type="match status" value="2"/>
</dbReference>
<feature type="compositionally biased region" description="Basic residues" evidence="1">
    <location>
        <begin position="1"/>
        <end position="19"/>
    </location>
</feature>
<feature type="domain" description="Helicase C-terminal" evidence="2">
    <location>
        <begin position="808"/>
        <end position="975"/>
    </location>
</feature>
<evidence type="ECO:0000313" key="3">
    <source>
        <dbReference type="EMBL" id="EFE69260.2"/>
    </source>
</evidence>
<dbReference type="InterPro" id="IPR001650">
    <property type="entry name" value="Helicase_C-like"/>
</dbReference>
<evidence type="ECO:0000259" key="2">
    <source>
        <dbReference type="PROSITE" id="PS51194"/>
    </source>
</evidence>
<dbReference type="Proteomes" id="UP000003824">
    <property type="component" value="Unassembled WGS sequence"/>
</dbReference>